<keyword evidence="5 9" id="KW-0169">Cobalamin biosynthesis</keyword>
<dbReference type="InterPro" id="IPR004485">
    <property type="entry name" value="Cobalamin_biosynth_CobD/CbiB"/>
</dbReference>
<feature type="transmembrane region" description="Helical" evidence="9">
    <location>
        <begin position="216"/>
        <end position="234"/>
    </location>
</feature>
<evidence type="ECO:0000256" key="8">
    <source>
        <dbReference type="ARBA" id="ARBA00023136"/>
    </source>
</evidence>
<evidence type="ECO:0000313" key="11">
    <source>
        <dbReference type="Proteomes" id="UP000294682"/>
    </source>
</evidence>
<keyword evidence="6 9" id="KW-0812">Transmembrane</keyword>
<dbReference type="Proteomes" id="UP000294682">
    <property type="component" value="Unassembled WGS sequence"/>
</dbReference>
<comment type="subcellular location">
    <subcellularLocation>
        <location evidence="1 9">Cell membrane</location>
        <topology evidence="1 9">Multi-pass membrane protein</topology>
    </subcellularLocation>
</comment>
<dbReference type="NCBIfam" id="TIGR00380">
    <property type="entry name" value="cobal_cbiB"/>
    <property type="match status" value="1"/>
</dbReference>
<comment type="caution">
    <text evidence="9">Lacks conserved residue(s) required for the propagation of feature annotation.</text>
</comment>
<evidence type="ECO:0000256" key="6">
    <source>
        <dbReference type="ARBA" id="ARBA00022692"/>
    </source>
</evidence>
<keyword evidence="11" id="KW-1185">Reference proteome</keyword>
<organism evidence="10 11">
    <name type="scientific">Harryflintia acetispora</name>
    <dbReference type="NCBI Taxonomy" id="1849041"/>
    <lineage>
        <taxon>Bacteria</taxon>
        <taxon>Bacillati</taxon>
        <taxon>Bacillota</taxon>
        <taxon>Clostridia</taxon>
        <taxon>Eubacteriales</taxon>
        <taxon>Oscillospiraceae</taxon>
        <taxon>Harryflintia</taxon>
    </lineage>
</organism>
<reference evidence="10 11" key="1">
    <citation type="submission" date="2019-03" db="EMBL/GenBank/DDBJ databases">
        <title>Genomic Encyclopedia of Type Strains, Phase IV (KMG-IV): sequencing the most valuable type-strain genomes for metagenomic binning, comparative biology and taxonomic classification.</title>
        <authorList>
            <person name="Goeker M."/>
        </authorList>
    </citation>
    <scope>NUCLEOTIDE SEQUENCE [LARGE SCALE GENOMIC DNA]</scope>
    <source>
        <strain evidence="10 11">DSM 100433</strain>
    </source>
</reference>
<comment type="caution">
    <text evidence="10">The sequence shown here is derived from an EMBL/GenBank/DDBJ whole genome shotgun (WGS) entry which is preliminary data.</text>
</comment>
<evidence type="ECO:0000256" key="5">
    <source>
        <dbReference type="ARBA" id="ARBA00022573"/>
    </source>
</evidence>
<dbReference type="GO" id="GO:0015420">
    <property type="term" value="F:ABC-type vitamin B12 transporter activity"/>
    <property type="evidence" value="ECO:0007669"/>
    <property type="project" value="UniProtKB-UniRule"/>
</dbReference>
<keyword evidence="4 9" id="KW-1003">Cell membrane</keyword>
<feature type="transmembrane region" description="Helical" evidence="9">
    <location>
        <begin position="53"/>
        <end position="77"/>
    </location>
</feature>
<feature type="transmembrane region" description="Helical" evidence="9">
    <location>
        <begin position="84"/>
        <end position="103"/>
    </location>
</feature>
<evidence type="ECO:0000256" key="7">
    <source>
        <dbReference type="ARBA" id="ARBA00022989"/>
    </source>
</evidence>
<keyword evidence="8 9" id="KW-0472">Membrane</keyword>
<accession>A0A9X8UHV2</accession>
<name>A0A9X8UHV2_9FIRM</name>
<dbReference type="EMBL" id="SLUK01000011">
    <property type="protein sequence ID" value="TCL42292.1"/>
    <property type="molecule type" value="Genomic_DNA"/>
</dbReference>
<comment type="function">
    <text evidence="9">Converts cobyric acid to cobinamide by the addition of aminopropanol on the F carboxylic group.</text>
</comment>
<keyword evidence="7 9" id="KW-1133">Transmembrane helix</keyword>
<dbReference type="RefSeq" id="WP_207668682.1">
    <property type="nucleotide sequence ID" value="NZ_SLUK01000011.1"/>
</dbReference>
<sequence length="317" mass="34369">MNILLPVLIGFLLDLLLGDPRGMPHVVRGLGRMIAWGEGALRRLFPKTSRGEYGAGLVLTLCVTLLPSICAGGALWLCLWINRYLYLAVAGVLCFQLLAARSLCEESMRVCRRLREGDLPGARAAVSMIVGRETETLDEAGVTRAAVETVAENASDGVVAPLFFLLLGGAPLGLFYKAVNTLDSMIGYKNERYLYFGRFAAHLDDLCNFIPSRLCALLMVAAAFLLGLDGRGAYRIWRRDRRKHPSPNSAQTEAACAGALGVRLGGDATYFGVVHHKSSLGDDTRPIDPQDIAAANRLMWVASALALILLGLWRLAL</sequence>
<dbReference type="PANTHER" id="PTHR34308">
    <property type="entry name" value="COBALAMIN BIOSYNTHESIS PROTEIN CBIB"/>
    <property type="match status" value="1"/>
</dbReference>
<dbReference type="PANTHER" id="PTHR34308:SF1">
    <property type="entry name" value="COBALAMIN BIOSYNTHESIS PROTEIN CBIB"/>
    <property type="match status" value="1"/>
</dbReference>
<proteinExistence type="inferred from homology"/>
<dbReference type="GO" id="GO:0048472">
    <property type="term" value="F:threonine-phosphate decarboxylase activity"/>
    <property type="evidence" value="ECO:0007669"/>
    <property type="project" value="InterPro"/>
</dbReference>
<evidence type="ECO:0000256" key="1">
    <source>
        <dbReference type="ARBA" id="ARBA00004651"/>
    </source>
</evidence>
<protein>
    <recommendedName>
        <fullName evidence="9">Cobalamin biosynthesis protein CobD</fullName>
    </recommendedName>
</protein>
<comment type="pathway">
    <text evidence="2 9">Cofactor biosynthesis; adenosylcobalamin biosynthesis.</text>
</comment>
<dbReference type="GO" id="GO:0005886">
    <property type="term" value="C:plasma membrane"/>
    <property type="evidence" value="ECO:0007669"/>
    <property type="project" value="UniProtKB-SubCell"/>
</dbReference>
<feature type="transmembrane region" description="Helical" evidence="9">
    <location>
        <begin position="298"/>
        <end position="316"/>
    </location>
</feature>
<dbReference type="GO" id="GO:0009236">
    <property type="term" value="P:cobalamin biosynthetic process"/>
    <property type="evidence" value="ECO:0007669"/>
    <property type="project" value="UniProtKB-UniRule"/>
</dbReference>
<comment type="similarity">
    <text evidence="3 9">Belongs to the CobD/CbiB family.</text>
</comment>
<evidence type="ECO:0000256" key="2">
    <source>
        <dbReference type="ARBA" id="ARBA00004953"/>
    </source>
</evidence>
<dbReference type="HAMAP" id="MF_00024">
    <property type="entry name" value="CobD_CbiB"/>
    <property type="match status" value="1"/>
</dbReference>
<evidence type="ECO:0000256" key="4">
    <source>
        <dbReference type="ARBA" id="ARBA00022475"/>
    </source>
</evidence>
<evidence type="ECO:0000256" key="3">
    <source>
        <dbReference type="ARBA" id="ARBA00006263"/>
    </source>
</evidence>
<gene>
    <name evidence="9" type="primary">cobD</name>
    <name evidence="10" type="ORF">EDD78_11156</name>
</gene>
<evidence type="ECO:0000313" key="10">
    <source>
        <dbReference type="EMBL" id="TCL42292.1"/>
    </source>
</evidence>
<dbReference type="Pfam" id="PF03186">
    <property type="entry name" value="CobD_Cbib"/>
    <property type="match status" value="1"/>
</dbReference>
<dbReference type="AlphaFoldDB" id="A0A9X8UHV2"/>
<evidence type="ECO:0000256" key="9">
    <source>
        <dbReference type="HAMAP-Rule" id="MF_00024"/>
    </source>
</evidence>